<dbReference type="OrthoDB" id="9801272at2"/>
<proteinExistence type="inferred from homology"/>
<dbReference type="Pfam" id="PF02347">
    <property type="entry name" value="GDC-P"/>
    <property type="match status" value="2"/>
</dbReference>
<dbReference type="GO" id="GO:0030170">
    <property type="term" value="F:pyridoxal phosphate binding"/>
    <property type="evidence" value="ECO:0007669"/>
    <property type="project" value="TreeGrafter"/>
</dbReference>
<evidence type="ECO:0000259" key="11">
    <source>
        <dbReference type="Pfam" id="PF21478"/>
    </source>
</evidence>
<dbReference type="GO" id="GO:0005829">
    <property type="term" value="C:cytosol"/>
    <property type="evidence" value="ECO:0007669"/>
    <property type="project" value="TreeGrafter"/>
</dbReference>
<dbReference type="PANTHER" id="PTHR11773">
    <property type="entry name" value="GLYCINE DEHYDROGENASE, DECARBOXYLATING"/>
    <property type="match status" value="1"/>
</dbReference>
<dbReference type="EMBL" id="FNAO01000003">
    <property type="protein sequence ID" value="SDE11042.1"/>
    <property type="molecule type" value="Genomic_DNA"/>
</dbReference>
<comment type="catalytic activity">
    <reaction evidence="7 8">
        <text>N(6)-[(R)-lipoyl]-L-lysyl-[glycine-cleavage complex H protein] + glycine + H(+) = N(6)-[(R)-S(8)-aminomethyldihydrolipoyl]-L-lysyl-[glycine-cleavage complex H protein] + CO2</text>
        <dbReference type="Rhea" id="RHEA:24304"/>
        <dbReference type="Rhea" id="RHEA-COMP:10494"/>
        <dbReference type="Rhea" id="RHEA-COMP:10495"/>
        <dbReference type="ChEBI" id="CHEBI:15378"/>
        <dbReference type="ChEBI" id="CHEBI:16526"/>
        <dbReference type="ChEBI" id="CHEBI:57305"/>
        <dbReference type="ChEBI" id="CHEBI:83099"/>
        <dbReference type="ChEBI" id="CHEBI:83143"/>
        <dbReference type="EC" id="1.4.4.2"/>
    </reaction>
</comment>
<dbReference type="GO" id="GO:0005960">
    <property type="term" value="C:glycine cleavage complex"/>
    <property type="evidence" value="ECO:0007669"/>
    <property type="project" value="TreeGrafter"/>
</dbReference>
<dbReference type="RefSeq" id="WP_091866992.1">
    <property type="nucleotide sequence ID" value="NZ_FNAO01000003.1"/>
</dbReference>
<dbReference type="Pfam" id="PF21478">
    <property type="entry name" value="GcvP2_C"/>
    <property type="match status" value="1"/>
</dbReference>
<dbReference type="InterPro" id="IPR049316">
    <property type="entry name" value="GDC-P_C"/>
</dbReference>
<evidence type="ECO:0000256" key="1">
    <source>
        <dbReference type="ARBA" id="ARBA00001933"/>
    </source>
</evidence>
<dbReference type="CDD" id="cd00613">
    <property type="entry name" value="GDC-P"/>
    <property type="match status" value="2"/>
</dbReference>
<gene>
    <name evidence="8" type="primary">gcvP</name>
    <name evidence="12" type="ORF">SAMN05421636_103278</name>
</gene>
<accession>A0A1G7A893</accession>
<feature type="modified residue" description="N6-(pyridoxal phosphate)lysine" evidence="8 9">
    <location>
        <position position="700"/>
    </location>
</feature>
<evidence type="ECO:0000256" key="3">
    <source>
        <dbReference type="ARBA" id="ARBA00010756"/>
    </source>
</evidence>
<dbReference type="Proteomes" id="UP000199109">
    <property type="component" value="Unassembled WGS sequence"/>
</dbReference>
<feature type="domain" description="Glycine cleavage system P-protein N-terminal" evidence="10">
    <location>
        <begin position="9"/>
        <end position="435"/>
    </location>
</feature>
<evidence type="ECO:0000256" key="2">
    <source>
        <dbReference type="ARBA" id="ARBA00003788"/>
    </source>
</evidence>
<comment type="function">
    <text evidence="2 8">The glycine cleavage system catalyzes the degradation of glycine. The P protein binds the alpha-amino group of glycine through its pyridoxal phosphate cofactor; CO(2) is released and the remaining methylamine moiety is then transferred to the lipoamide cofactor of the H protein.</text>
</comment>
<dbReference type="InterPro" id="IPR015424">
    <property type="entry name" value="PyrdxlP-dep_Trfase"/>
</dbReference>
<dbReference type="InterPro" id="IPR020581">
    <property type="entry name" value="GDC_P"/>
</dbReference>
<dbReference type="SUPFAM" id="SSF53383">
    <property type="entry name" value="PLP-dependent transferases"/>
    <property type="match status" value="2"/>
</dbReference>
<evidence type="ECO:0000313" key="13">
    <source>
        <dbReference type="Proteomes" id="UP000199109"/>
    </source>
</evidence>
<keyword evidence="5 8" id="KW-0663">Pyridoxal phosphate</keyword>
<dbReference type="EC" id="1.4.4.2" evidence="8"/>
<dbReference type="NCBIfam" id="NF003346">
    <property type="entry name" value="PRK04366.1"/>
    <property type="match status" value="1"/>
</dbReference>
<dbReference type="STRING" id="641691.SAMN05421636_103278"/>
<comment type="subunit">
    <text evidence="4 8">The glycine cleavage system is composed of four proteins: P, T, L and H.</text>
</comment>
<dbReference type="PANTHER" id="PTHR11773:SF1">
    <property type="entry name" value="GLYCINE DEHYDROGENASE (DECARBOXYLATING), MITOCHONDRIAL"/>
    <property type="match status" value="1"/>
</dbReference>
<organism evidence="12 13">
    <name type="scientific">Pricia antarctica</name>
    <dbReference type="NCBI Taxonomy" id="641691"/>
    <lineage>
        <taxon>Bacteria</taxon>
        <taxon>Pseudomonadati</taxon>
        <taxon>Bacteroidota</taxon>
        <taxon>Flavobacteriia</taxon>
        <taxon>Flavobacteriales</taxon>
        <taxon>Flavobacteriaceae</taxon>
        <taxon>Pricia</taxon>
    </lineage>
</organism>
<evidence type="ECO:0000256" key="9">
    <source>
        <dbReference type="PIRSR" id="PIRSR603437-50"/>
    </source>
</evidence>
<dbReference type="NCBIfam" id="TIGR00461">
    <property type="entry name" value="gcvP"/>
    <property type="match status" value="1"/>
</dbReference>
<comment type="cofactor">
    <cofactor evidence="1 8 9">
        <name>pyridoxal 5'-phosphate</name>
        <dbReference type="ChEBI" id="CHEBI:597326"/>
    </cofactor>
</comment>
<dbReference type="InterPro" id="IPR015421">
    <property type="entry name" value="PyrdxlP-dep_Trfase_major"/>
</dbReference>
<dbReference type="Gene3D" id="3.90.1150.10">
    <property type="entry name" value="Aspartate Aminotransferase, domain 1"/>
    <property type="match status" value="2"/>
</dbReference>
<dbReference type="InterPro" id="IPR015422">
    <property type="entry name" value="PyrdxlP-dep_Trfase_small"/>
</dbReference>
<dbReference type="FunFam" id="3.40.640.10:FF:000005">
    <property type="entry name" value="Glycine dehydrogenase (decarboxylating), mitochondrial"/>
    <property type="match status" value="1"/>
</dbReference>
<evidence type="ECO:0000256" key="5">
    <source>
        <dbReference type="ARBA" id="ARBA00022898"/>
    </source>
</evidence>
<feature type="domain" description="Glycine dehydrogenase C-terminal" evidence="11">
    <location>
        <begin position="772"/>
        <end position="889"/>
    </location>
</feature>
<keyword evidence="6 8" id="KW-0560">Oxidoreductase</keyword>
<dbReference type="FunFam" id="3.40.640.10:FF:000007">
    <property type="entry name" value="glycine dehydrogenase (Decarboxylating), mitochondrial"/>
    <property type="match status" value="1"/>
</dbReference>
<dbReference type="InterPro" id="IPR049315">
    <property type="entry name" value="GDC-P_N"/>
</dbReference>
<dbReference type="GO" id="GO:0016594">
    <property type="term" value="F:glycine binding"/>
    <property type="evidence" value="ECO:0007669"/>
    <property type="project" value="TreeGrafter"/>
</dbReference>
<evidence type="ECO:0000256" key="6">
    <source>
        <dbReference type="ARBA" id="ARBA00023002"/>
    </source>
</evidence>
<evidence type="ECO:0000256" key="8">
    <source>
        <dbReference type="HAMAP-Rule" id="MF_00711"/>
    </source>
</evidence>
<protein>
    <recommendedName>
        <fullName evidence="8">Glycine dehydrogenase (decarboxylating)</fullName>
        <ecNumber evidence="8">1.4.4.2</ecNumber>
    </recommendedName>
    <alternativeName>
        <fullName evidence="8">Glycine cleavage system P-protein</fullName>
    </alternativeName>
    <alternativeName>
        <fullName evidence="8">Glycine decarboxylase</fullName>
    </alternativeName>
    <alternativeName>
        <fullName evidence="8">Glycine dehydrogenase (aminomethyl-transferring)</fullName>
    </alternativeName>
</protein>
<evidence type="ECO:0000256" key="4">
    <source>
        <dbReference type="ARBA" id="ARBA00011690"/>
    </source>
</evidence>
<dbReference type="HAMAP" id="MF_00711">
    <property type="entry name" value="GcvP"/>
    <property type="match status" value="1"/>
</dbReference>
<dbReference type="GO" id="GO:0004375">
    <property type="term" value="F:glycine dehydrogenase (decarboxylating) activity"/>
    <property type="evidence" value="ECO:0007669"/>
    <property type="project" value="UniProtKB-EC"/>
</dbReference>
<dbReference type="InterPro" id="IPR003437">
    <property type="entry name" value="GcvP"/>
</dbReference>
<name>A0A1G7A893_9FLAO</name>
<dbReference type="AlphaFoldDB" id="A0A1G7A893"/>
<feature type="domain" description="Glycine cleavage system P-protein N-terminal" evidence="10">
    <location>
        <begin position="454"/>
        <end position="727"/>
    </location>
</feature>
<reference evidence="12 13" key="1">
    <citation type="submission" date="2016-10" db="EMBL/GenBank/DDBJ databases">
        <authorList>
            <person name="de Groot N.N."/>
        </authorList>
    </citation>
    <scope>NUCLEOTIDE SEQUENCE [LARGE SCALE GENOMIC DNA]</scope>
    <source>
        <strain evidence="12 13">DSM 23421</strain>
    </source>
</reference>
<comment type="similarity">
    <text evidence="3 8">Belongs to the GcvP family.</text>
</comment>
<evidence type="ECO:0000259" key="10">
    <source>
        <dbReference type="Pfam" id="PF02347"/>
    </source>
</evidence>
<sequence length="950" mass="104255">MRTDLFASRHIGITSKDLGHMLETVGTDSLDQLIVETLPEGIRLKKPLDLEAPMSEHKFLAHMQELSEKNQLFRSYIGLGYHESLTPSVIKRNILENPGWYTAYTPYQAEIAQGRLEALLNFQTVVSDLTGMELANASLLDESTAAAEAMTMLFDVRNRDQKKNNISKFFVSEEILPQTLSLLKTRSTPLGIELVVGNHEQFSFGNEFYGALLQYPGKHGQVNDYSDFVAKAKENEIKTAVAADILSLVLLTPPGEWGVDVVVGTTQRFGIPLGYGGPHAAFFATREAYKRNIPGRIIGVTKDVDGKPALRMALQTREQHIKRDKATSNICTAQVLLAVMAGMYAVYHGPEGLKYIAKKVHATAVTLTGALEKLGLYQVNTSYFDTITVKTDTKALRPVAEKHAVNFLYVDEGTVSIAINEATSLRDLNQIVSIFSEALGKDAIAIDNLSKEGAIAQSVQRKSDFLQNKVFNSYHSETELMRYIKKLERKDLSLNHSMIALGSCTMKLNAASEMFALSMARWGNIHPFVPIEQAEGYQIVLRELAKDLTTITGFAGTSLQPNSGAQGEYAGLMVIRAYHESRDEAHRNICIIPASAHGTNPASAVMAGMQVVVTKTDEKGNIDVADLEEKVAKHADNLAALMVTYPSTHGVFESSIMHITQLIHDHGGQVYMDGANMNAQVGLTNPGKIGADVCHLNLHKTFAIPHGGGGPGVGPICVAEQLVPFLPSNPIIKTGGDKAIDAISAAPWGSSSVCLISYGYIKMLGEEGLRHSTEIAILNANYIKHRLSGKFEVLYTGEKGRAAHEMIIDCRPFKEHGIEVTDIAKRLMDYGFHAPTVSFPVAGTVMIEPTESESLAELDRFCEALLSIREEIDTSSADEPNNVLRNSPHTLEMLTSDTWDFPYSRQKAAFPLTYISENKFWPAVRRVDDAYGDRNLICTCAPIEAYAEAE</sequence>
<evidence type="ECO:0000256" key="7">
    <source>
        <dbReference type="ARBA" id="ARBA00049026"/>
    </source>
</evidence>
<keyword evidence="13" id="KW-1185">Reference proteome</keyword>
<dbReference type="Gene3D" id="3.40.640.10">
    <property type="entry name" value="Type I PLP-dependent aspartate aminotransferase-like (Major domain)"/>
    <property type="match status" value="2"/>
</dbReference>
<evidence type="ECO:0000313" key="12">
    <source>
        <dbReference type="EMBL" id="SDE11042.1"/>
    </source>
</evidence>
<dbReference type="GO" id="GO:0019464">
    <property type="term" value="P:glycine decarboxylation via glycine cleavage system"/>
    <property type="evidence" value="ECO:0007669"/>
    <property type="project" value="UniProtKB-UniRule"/>
</dbReference>